<evidence type="ECO:0000259" key="2">
    <source>
        <dbReference type="PROSITE" id="PS50801"/>
    </source>
</evidence>
<protein>
    <recommendedName>
        <fullName evidence="2">STAS domain-containing protein</fullName>
    </recommendedName>
</protein>
<dbReference type="Gene3D" id="3.30.750.24">
    <property type="entry name" value="STAS domain"/>
    <property type="match status" value="1"/>
</dbReference>
<dbReference type="PROSITE" id="PS50801">
    <property type="entry name" value="STAS"/>
    <property type="match status" value="1"/>
</dbReference>
<dbReference type="RefSeq" id="WP_344523951.1">
    <property type="nucleotide sequence ID" value="NZ_BAAAPE010000001.1"/>
</dbReference>
<accession>A0ABN2VKT8</accession>
<evidence type="ECO:0000313" key="3">
    <source>
        <dbReference type="EMBL" id="GAA2063835.1"/>
    </source>
</evidence>
<comment type="caution">
    <text evidence="3">The sequence shown here is derived from an EMBL/GenBank/DDBJ whole genome shotgun (WGS) entry which is preliminary data.</text>
</comment>
<sequence>MVTTLHHPTTEHSGFWLVQASGELDIDTLPGLERELFQALGASPPPSTPLLVLDLLPVTFLDCAAVRLLHRTRSAVLGRGGWFSLVHSERPAGLLLRRLHLQHLFPGHASVADAVRAASVPACGGGPEGSAPTMAYERNTG</sequence>
<proteinExistence type="predicted"/>
<dbReference type="Proteomes" id="UP001500016">
    <property type="component" value="Unassembled WGS sequence"/>
</dbReference>
<feature type="region of interest" description="Disordered" evidence="1">
    <location>
        <begin position="122"/>
        <end position="141"/>
    </location>
</feature>
<dbReference type="EMBL" id="BAAAPE010000001">
    <property type="protein sequence ID" value="GAA2063835.1"/>
    <property type="molecule type" value="Genomic_DNA"/>
</dbReference>
<name>A0ABN2VKT8_9ACTN</name>
<dbReference type="SUPFAM" id="SSF52091">
    <property type="entry name" value="SpoIIaa-like"/>
    <property type="match status" value="1"/>
</dbReference>
<evidence type="ECO:0000256" key="1">
    <source>
        <dbReference type="SAM" id="MobiDB-lite"/>
    </source>
</evidence>
<keyword evidence="4" id="KW-1185">Reference proteome</keyword>
<evidence type="ECO:0000313" key="4">
    <source>
        <dbReference type="Proteomes" id="UP001500016"/>
    </source>
</evidence>
<feature type="domain" description="STAS" evidence="2">
    <location>
        <begin position="5"/>
        <end position="118"/>
    </location>
</feature>
<dbReference type="InterPro" id="IPR002645">
    <property type="entry name" value="STAS_dom"/>
</dbReference>
<gene>
    <name evidence="3" type="ORF">GCM10009801_08010</name>
</gene>
<reference evidence="3 4" key="1">
    <citation type="journal article" date="2019" name="Int. J. Syst. Evol. Microbiol.">
        <title>The Global Catalogue of Microorganisms (GCM) 10K type strain sequencing project: providing services to taxonomists for standard genome sequencing and annotation.</title>
        <authorList>
            <consortium name="The Broad Institute Genomics Platform"/>
            <consortium name="The Broad Institute Genome Sequencing Center for Infectious Disease"/>
            <person name="Wu L."/>
            <person name="Ma J."/>
        </authorList>
    </citation>
    <scope>NUCLEOTIDE SEQUENCE [LARGE SCALE GENOMIC DNA]</scope>
    <source>
        <strain evidence="3 4">JCM 15478</strain>
    </source>
</reference>
<organism evidence="3 4">
    <name type="scientific">Streptomyces albiaxialis</name>
    <dbReference type="NCBI Taxonomy" id="329523"/>
    <lineage>
        <taxon>Bacteria</taxon>
        <taxon>Bacillati</taxon>
        <taxon>Actinomycetota</taxon>
        <taxon>Actinomycetes</taxon>
        <taxon>Kitasatosporales</taxon>
        <taxon>Streptomycetaceae</taxon>
        <taxon>Streptomyces</taxon>
    </lineage>
</organism>
<dbReference type="Pfam" id="PF01740">
    <property type="entry name" value="STAS"/>
    <property type="match status" value="1"/>
</dbReference>
<dbReference type="InterPro" id="IPR036513">
    <property type="entry name" value="STAS_dom_sf"/>
</dbReference>